<evidence type="ECO:0000313" key="3">
    <source>
        <dbReference type="Proteomes" id="UP001521222"/>
    </source>
</evidence>
<feature type="compositionally biased region" description="Polar residues" evidence="1">
    <location>
        <begin position="63"/>
        <end position="75"/>
    </location>
</feature>
<proteinExistence type="predicted"/>
<accession>A0ABR3RFH6</accession>
<sequence length="139" mass="14001">MAPTDPSQPPAGVGGYTDAKPQFAPAQPTYYNQPGQPDAYAQQGYPQQGGFSPPQGSPAPQYGFQQSAYNATANSPPGAYIHDAKYEGDAAELGGDSMGVASAAPGPPAHNAAPTSQAAELSGADTNPHGEGLSGNKQQ</sequence>
<feature type="compositionally biased region" description="Low complexity" evidence="1">
    <location>
        <begin position="101"/>
        <end position="114"/>
    </location>
</feature>
<reference evidence="2 3" key="1">
    <citation type="submission" date="2024-02" db="EMBL/GenBank/DDBJ databases">
        <title>De novo assembly and annotation of 12 fungi associated with fruit tree decline syndrome in Ontario, Canada.</title>
        <authorList>
            <person name="Sulman M."/>
            <person name="Ellouze W."/>
            <person name="Ilyukhin E."/>
        </authorList>
    </citation>
    <scope>NUCLEOTIDE SEQUENCE [LARGE SCALE GENOMIC DNA]</scope>
    <source>
        <strain evidence="2 3">M97-236</strain>
    </source>
</reference>
<dbReference type="Proteomes" id="UP001521222">
    <property type="component" value="Unassembled WGS sequence"/>
</dbReference>
<feature type="region of interest" description="Disordered" evidence="1">
    <location>
        <begin position="1"/>
        <end position="139"/>
    </location>
</feature>
<organism evidence="2 3">
    <name type="scientific">Nothophoma quercina</name>
    <dbReference type="NCBI Taxonomy" id="749835"/>
    <lineage>
        <taxon>Eukaryota</taxon>
        <taxon>Fungi</taxon>
        <taxon>Dikarya</taxon>
        <taxon>Ascomycota</taxon>
        <taxon>Pezizomycotina</taxon>
        <taxon>Dothideomycetes</taxon>
        <taxon>Pleosporomycetidae</taxon>
        <taxon>Pleosporales</taxon>
        <taxon>Pleosporineae</taxon>
        <taxon>Didymellaceae</taxon>
        <taxon>Nothophoma</taxon>
    </lineage>
</organism>
<evidence type="ECO:0000313" key="2">
    <source>
        <dbReference type="EMBL" id="KAL1602953.1"/>
    </source>
</evidence>
<gene>
    <name evidence="2" type="ORF">SLS59_004608</name>
</gene>
<feature type="compositionally biased region" description="Low complexity" evidence="1">
    <location>
        <begin position="36"/>
        <end position="49"/>
    </location>
</feature>
<evidence type="ECO:0000256" key="1">
    <source>
        <dbReference type="SAM" id="MobiDB-lite"/>
    </source>
</evidence>
<comment type="caution">
    <text evidence="2">The sequence shown here is derived from an EMBL/GenBank/DDBJ whole genome shotgun (WGS) entry which is preliminary data.</text>
</comment>
<dbReference type="EMBL" id="JAKIXB020000013">
    <property type="protein sequence ID" value="KAL1602953.1"/>
    <property type="molecule type" value="Genomic_DNA"/>
</dbReference>
<name>A0ABR3RFH6_9PLEO</name>
<protein>
    <submittedName>
        <fullName evidence="2">Uncharacterized protein</fullName>
    </submittedName>
</protein>
<keyword evidence="3" id="KW-1185">Reference proteome</keyword>